<name>A0A372MHJ9_9SPIR</name>
<dbReference type="EMBL" id="QUWK01000006">
    <property type="protein sequence ID" value="RFU94933.1"/>
    <property type="molecule type" value="Genomic_DNA"/>
</dbReference>
<sequence length="90" mass="10468">MDTTYNLDADLSGEERVFHDSYDRTLLYLENRQKMAPVSLIVLEGELHHLTVYEGQDWVGRGELKNSEIQGQIYAYIAFIGKMKEELQNE</sequence>
<protein>
    <submittedName>
        <fullName evidence="1">Uncharacterized protein</fullName>
    </submittedName>
</protein>
<dbReference type="Proteomes" id="UP000264002">
    <property type="component" value="Unassembled WGS sequence"/>
</dbReference>
<accession>A0A372MHJ9</accession>
<organism evidence="1 2">
    <name type="scientific">Sphaerochaeta halotolerans</name>
    <dbReference type="NCBI Taxonomy" id="2293840"/>
    <lineage>
        <taxon>Bacteria</taxon>
        <taxon>Pseudomonadati</taxon>
        <taxon>Spirochaetota</taxon>
        <taxon>Spirochaetia</taxon>
        <taxon>Spirochaetales</taxon>
        <taxon>Sphaerochaetaceae</taxon>
        <taxon>Sphaerochaeta</taxon>
    </lineage>
</organism>
<evidence type="ECO:0000313" key="1">
    <source>
        <dbReference type="EMBL" id="RFU94933.1"/>
    </source>
</evidence>
<reference evidence="2" key="1">
    <citation type="submission" date="2018-08" db="EMBL/GenBank/DDBJ databases">
        <authorList>
            <person name="Grouzdev D.S."/>
            <person name="Krutkina M.S."/>
        </authorList>
    </citation>
    <scope>NUCLEOTIDE SEQUENCE [LARGE SCALE GENOMIC DNA]</scope>
    <source>
        <strain evidence="2">4-11</strain>
    </source>
</reference>
<comment type="caution">
    <text evidence="1">The sequence shown here is derived from an EMBL/GenBank/DDBJ whole genome shotgun (WGS) entry which is preliminary data.</text>
</comment>
<keyword evidence="2" id="KW-1185">Reference proteome</keyword>
<gene>
    <name evidence="1" type="ORF">DYP60_06840</name>
</gene>
<dbReference type="RefSeq" id="WP_117330142.1">
    <property type="nucleotide sequence ID" value="NZ_QUWK01000006.1"/>
</dbReference>
<proteinExistence type="predicted"/>
<reference evidence="1 2" key="2">
    <citation type="submission" date="2018-09" db="EMBL/GenBank/DDBJ databases">
        <title>Genome of Sphaerochaeta halotolerans strain 4-11.</title>
        <authorList>
            <person name="Nazina T.N."/>
            <person name="Sokolova D.S."/>
        </authorList>
    </citation>
    <scope>NUCLEOTIDE SEQUENCE [LARGE SCALE GENOMIC DNA]</scope>
    <source>
        <strain evidence="1 2">4-11</strain>
    </source>
</reference>
<evidence type="ECO:0000313" key="2">
    <source>
        <dbReference type="Proteomes" id="UP000264002"/>
    </source>
</evidence>
<dbReference type="AlphaFoldDB" id="A0A372MHJ9"/>